<dbReference type="SUPFAM" id="SSF52058">
    <property type="entry name" value="L domain-like"/>
    <property type="match status" value="1"/>
</dbReference>
<dbReference type="SUPFAM" id="SSF47473">
    <property type="entry name" value="EF-hand"/>
    <property type="match status" value="1"/>
</dbReference>
<name>A0ABQ8IGB1_9ROSI</name>
<keyword evidence="3" id="KW-1185">Reference proteome</keyword>
<organism evidence="2 3">
    <name type="scientific">Xanthoceras sorbifolium</name>
    <dbReference type="NCBI Taxonomy" id="99658"/>
    <lineage>
        <taxon>Eukaryota</taxon>
        <taxon>Viridiplantae</taxon>
        <taxon>Streptophyta</taxon>
        <taxon>Embryophyta</taxon>
        <taxon>Tracheophyta</taxon>
        <taxon>Spermatophyta</taxon>
        <taxon>Magnoliopsida</taxon>
        <taxon>eudicotyledons</taxon>
        <taxon>Gunneridae</taxon>
        <taxon>Pentapetalae</taxon>
        <taxon>rosids</taxon>
        <taxon>malvids</taxon>
        <taxon>Sapindales</taxon>
        <taxon>Sapindaceae</taxon>
        <taxon>Xanthoceroideae</taxon>
        <taxon>Xanthoceras</taxon>
    </lineage>
</organism>
<accession>A0ABQ8IGB1</accession>
<dbReference type="Proteomes" id="UP000827721">
    <property type="component" value="Unassembled WGS sequence"/>
</dbReference>
<reference evidence="2 3" key="1">
    <citation type="submission" date="2021-02" db="EMBL/GenBank/DDBJ databases">
        <title>Plant Genome Project.</title>
        <authorList>
            <person name="Zhang R.-G."/>
        </authorList>
    </citation>
    <scope>NUCLEOTIDE SEQUENCE [LARGE SCALE GENOMIC DNA]</scope>
    <source>
        <tissue evidence="2">Leaves</tissue>
    </source>
</reference>
<comment type="caution">
    <text evidence="2">The sequence shown here is derived from an EMBL/GenBank/DDBJ whole genome shotgun (WGS) entry which is preliminary data.</text>
</comment>
<evidence type="ECO:0000313" key="2">
    <source>
        <dbReference type="EMBL" id="KAH7575703.1"/>
    </source>
</evidence>
<proteinExistence type="predicted"/>
<gene>
    <name evidence="2" type="ORF">JRO89_XS02G0199400</name>
</gene>
<evidence type="ECO:0000313" key="3">
    <source>
        <dbReference type="Proteomes" id="UP000827721"/>
    </source>
</evidence>
<feature type="domain" description="R13L1/DRL21-like LRR repeat region" evidence="1">
    <location>
        <begin position="25"/>
        <end position="145"/>
    </location>
</feature>
<dbReference type="EMBL" id="JAFEMO010000002">
    <property type="protein sequence ID" value="KAH7575703.1"/>
    <property type="molecule type" value="Genomic_DNA"/>
</dbReference>
<dbReference type="InterPro" id="IPR032675">
    <property type="entry name" value="LRR_dom_sf"/>
</dbReference>
<evidence type="ECO:0000259" key="1">
    <source>
        <dbReference type="Pfam" id="PF25019"/>
    </source>
</evidence>
<dbReference type="Gene3D" id="1.10.238.10">
    <property type="entry name" value="EF-hand"/>
    <property type="match status" value="1"/>
</dbReference>
<dbReference type="PANTHER" id="PTHR47186">
    <property type="entry name" value="LEUCINE-RICH REPEAT-CONTAINING PROTEIN 57"/>
    <property type="match status" value="1"/>
</dbReference>
<dbReference type="Pfam" id="PF25019">
    <property type="entry name" value="LRR_R13L1-DRL21"/>
    <property type="match status" value="1"/>
</dbReference>
<dbReference type="PANTHER" id="PTHR47186:SF30">
    <property type="entry name" value="EF-HAND DOMAIN-CONTAINING PROTEIN"/>
    <property type="match status" value="1"/>
</dbReference>
<dbReference type="InterPro" id="IPR011992">
    <property type="entry name" value="EF-hand-dom_pair"/>
</dbReference>
<protein>
    <recommendedName>
        <fullName evidence="1">R13L1/DRL21-like LRR repeat region domain-containing protein</fullName>
    </recommendedName>
</protein>
<dbReference type="InterPro" id="IPR056789">
    <property type="entry name" value="LRR_R13L1-DRL21"/>
</dbReference>
<sequence>MEKLTGLRTLSEFHVGYGRKACPVECLNNFNHLRGHIRIRGLGNLKNASEARKLEIRNKKNILEMGFGFNGSDSMNNEAILEALQPHPNLKSLGISEYSGNTVFPDWMVLLNNLRAITLYECINSEHFPPLGKLSSLESIYLARMHKVRRLGNEFLGIECENTSSSSLVFFPKLKRLKFYDMEEWEEWDFVIGREGEDDCVTIMPSLHSLEINSCPKLKVLPKQLLHRAALTHLFIRGCPLLSERYRKGTGENWTDITHIPALSKTLTVDELFYLKEQFALLEPDKNGGISLESIKKALMKNATDAILKESRIPDFLASVNALQYRRMGFEEFCAAAYELFEQDGKTAIVIEELASYTLKNSYSMIACKSKTRFKDYRRVERPYLGVLGLLTKRILGAHRKGCKSAPLVEAGFKSERRSGQLLWLKCRISEKGRLAGTQLSKDSCVLTLSSLLILSLNVHSQVIYTMSGIIVFCGFDESISNDGA</sequence>
<dbReference type="Gene3D" id="3.80.10.10">
    <property type="entry name" value="Ribonuclease Inhibitor"/>
    <property type="match status" value="1"/>
</dbReference>